<gene>
    <name evidence="2" type="ORF">DFR68_118117</name>
</gene>
<dbReference type="CDD" id="cd00531">
    <property type="entry name" value="NTF2_like"/>
    <property type="match status" value="1"/>
</dbReference>
<feature type="domain" description="SnoaL-like" evidence="1">
    <location>
        <begin position="13"/>
        <end position="122"/>
    </location>
</feature>
<organism evidence="2 3">
    <name type="scientific">Nocardia mexicana</name>
    <dbReference type="NCBI Taxonomy" id="279262"/>
    <lineage>
        <taxon>Bacteria</taxon>
        <taxon>Bacillati</taxon>
        <taxon>Actinomycetota</taxon>
        <taxon>Actinomycetes</taxon>
        <taxon>Mycobacteriales</taxon>
        <taxon>Nocardiaceae</taxon>
        <taxon>Nocardia</taxon>
    </lineage>
</organism>
<dbReference type="InterPro" id="IPR037401">
    <property type="entry name" value="SnoaL-like"/>
</dbReference>
<sequence length="145" mass="16020">MAETSVQSPRALVEQLFRELPARDPDAFVSLLAPDAVFEIPFTIPGMPDRLEGREAIRAHLAQRWSGLSGIEIHAVHPQVYETTDPGLILVENDVDMTWPGTGRARVRTSVNVVRVREGKVVLFRDYMNTARLARLTAGSPSSDA</sequence>
<protein>
    <submittedName>
        <fullName evidence="2">Uncharacterized protein (TIGR02246 family)</fullName>
    </submittedName>
</protein>
<dbReference type="STRING" id="1210089.GCA_001613165_05015"/>
<comment type="caution">
    <text evidence="2">The sequence shown here is derived from an EMBL/GenBank/DDBJ whole genome shotgun (WGS) entry which is preliminary data.</text>
</comment>
<dbReference type="SUPFAM" id="SSF54427">
    <property type="entry name" value="NTF2-like"/>
    <property type="match status" value="1"/>
</dbReference>
<evidence type="ECO:0000259" key="1">
    <source>
        <dbReference type="Pfam" id="PF12680"/>
    </source>
</evidence>
<evidence type="ECO:0000313" key="3">
    <source>
        <dbReference type="Proteomes" id="UP000255355"/>
    </source>
</evidence>
<dbReference type="EMBL" id="QQAZ01000018">
    <property type="protein sequence ID" value="RDI43937.1"/>
    <property type="molecule type" value="Genomic_DNA"/>
</dbReference>
<evidence type="ECO:0000313" key="2">
    <source>
        <dbReference type="EMBL" id="RDI43937.1"/>
    </source>
</evidence>
<dbReference type="Pfam" id="PF12680">
    <property type="entry name" value="SnoaL_2"/>
    <property type="match status" value="1"/>
</dbReference>
<dbReference type="AlphaFoldDB" id="A0A370GJX8"/>
<proteinExistence type="predicted"/>
<keyword evidence="3" id="KW-1185">Reference proteome</keyword>
<dbReference type="Proteomes" id="UP000255355">
    <property type="component" value="Unassembled WGS sequence"/>
</dbReference>
<dbReference type="Gene3D" id="3.10.450.50">
    <property type="match status" value="1"/>
</dbReference>
<dbReference type="InterPro" id="IPR032710">
    <property type="entry name" value="NTF2-like_dom_sf"/>
</dbReference>
<dbReference type="NCBIfam" id="TIGR02246">
    <property type="entry name" value="SgcJ/EcaC family oxidoreductase"/>
    <property type="match status" value="1"/>
</dbReference>
<dbReference type="InterPro" id="IPR011944">
    <property type="entry name" value="Steroid_delta5-4_isomerase"/>
</dbReference>
<name>A0A370GJX8_9NOCA</name>
<accession>A0A370GJX8</accession>
<dbReference type="RefSeq" id="WP_068024293.1">
    <property type="nucleotide sequence ID" value="NZ_QQAZ01000018.1"/>
</dbReference>
<reference evidence="2 3" key="1">
    <citation type="submission" date="2018-07" db="EMBL/GenBank/DDBJ databases">
        <title>Genomic Encyclopedia of Type Strains, Phase IV (KMG-IV): sequencing the most valuable type-strain genomes for metagenomic binning, comparative biology and taxonomic classification.</title>
        <authorList>
            <person name="Goeker M."/>
        </authorList>
    </citation>
    <scope>NUCLEOTIDE SEQUENCE [LARGE SCALE GENOMIC DNA]</scope>
    <source>
        <strain evidence="2 3">DSM 44952</strain>
    </source>
</reference>